<dbReference type="PANTHER" id="PTHR42997:SF1">
    <property type="entry name" value="AP-4-A PHOSPHORYLASE"/>
    <property type="match status" value="1"/>
</dbReference>
<organism evidence="8 9">
    <name type="scientific">Nitrolancea hollandica Lb</name>
    <dbReference type="NCBI Taxonomy" id="1129897"/>
    <lineage>
        <taxon>Bacteria</taxon>
        <taxon>Pseudomonadati</taxon>
        <taxon>Thermomicrobiota</taxon>
        <taxon>Thermomicrobia</taxon>
        <taxon>Sphaerobacterales</taxon>
        <taxon>Sphaerobacterineae</taxon>
        <taxon>Sphaerobacteraceae</taxon>
        <taxon>Nitrolancea</taxon>
    </lineage>
</organism>
<dbReference type="Proteomes" id="UP000004221">
    <property type="component" value="Unassembled WGS sequence"/>
</dbReference>
<dbReference type="EMBL" id="CAGS01000094">
    <property type="protein sequence ID" value="CCF83086.1"/>
    <property type="molecule type" value="Genomic_DNA"/>
</dbReference>
<evidence type="ECO:0000256" key="4">
    <source>
        <dbReference type="PIRSR" id="PIRSR639383-2"/>
    </source>
</evidence>
<keyword evidence="2 8" id="KW-0378">Hydrolase</keyword>
<dbReference type="RefSeq" id="WP_008475831.1">
    <property type="nucleotide sequence ID" value="NZ_CAGS01000094.1"/>
</dbReference>
<dbReference type="PROSITE" id="PS51462">
    <property type="entry name" value="NUDIX"/>
    <property type="match status" value="1"/>
</dbReference>
<feature type="binding site" evidence="4">
    <location>
        <position position="50"/>
    </location>
    <ligand>
        <name>substrate</name>
    </ligand>
</feature>
<sequence length="309" mass="33859">MQRLWAPWRMRYVGGDARNSNCIFCTKPAGNDDTENLILYRGEHAFVIMNLYPYNTGHVMLVPYQHIADLDELEPARTAELFGLLPWVTAAQRRVLRCHGLNIGLNIGSTAGAGIADHLHIHVVPRWEGDANFMPLLANTMVLPEMIPATYAKLRAEIELSTLVRGSDNRAVPQAGAVVVLPEPGKIALRRAADGSMVLPKGHIEEGEAAYQTALREVEEEMGLRAQVVGWAGTLPIDIKGEPRVIAYLTTVAEPGPDFSQHLGRDTFLYDPRDAVKALTHEPARNLLRSVLNADGTLPAALLGRAGTR</sequence>
<proteinExistence type="predicted"/>
<evidence type="ECO:0000256" key="2">
    <source>
        <dbReference type="ARBA" id="ARBA00022801"/>
    </source>
</evidence>
<evidence type="ECO:0000259" key="6">
    <source>
        <dbReference type="PROSITE" id="PS51084"/>
    </source>
</evidence>
<dbReference type="InterPro" id="IPR015797">
    <property type="entry name" value="NUDIX_hydrolase-like_dom_sf"/>
</dbReference>
<feature type="domain" description="HIT" evidence="6">
    <location>
        <begin position="23"/>
        <end position="133"/>
    </location>
</feature>
<dbReference type="InterPro" id="IPR020084">
    <property type="entry name" value="NUDIX_hydrolase_CS"/>
</dbReference>
<dbReference type="Gene3D" id="3.90.79.10">
    <property type="entry name" value="Nucleoside Triphosphate Pyrophosphohydrolase"/>
    <property type="match status" value="1"/>
</dbReference>
<feature type="binding site" evidence="4">
    <location>
        <position position="122"/>
    </location>
    <ligand>
        <name>substrate</name>
    </ligand>
</feature>
<dbReference type="PROSITE" id="PS51084">
    <property type="entry name" value="HIT_2"/>
    <property type="match status" value="1"/>
</dbReference>
<dbReference type="InterPro" id="IPR039383">
    <property type="entry name" value="FHIT"/>
</dbReference>
<dbReference type="InterPro" id="IPR000086">
    <property type="entry name" value="NUDIX_hydrolase_dom"/>
</dbReference>
<evidence type="ECO:0000256" key="1">
    <source>
        <dbReference type="ARBA" id="ARBA00022741"/>
    </source>
</evidence>
<keyword evidence="9" id="KW-1185">Reference proteome</keyword>
<dbReference type="CDD" id="cd01275">
    <property type="entry name" value="FHIT"/>
    <property type="match status" value="1"/>
</dbReference>
<dbReference type="AlphaFoldDB" id="I4EEH4"/>
<dbReference type="SUPFAM" id="SSF54197">
    <property type="entry name" value="HIT-like"/>
    <property type="match status" value="1"/>
</dbReference>
<feature type="short sequence motif" description="Histidine triad motif" evidence="5">
    <location>
        <begin position="118"/>
        <end position="122"/>
    </location>
</feature>
<dbReference type="OrthoDB" id="9784774at2"/>
<evidence type="ECO:0000256" key="5">
    <source>
        <dbReference type="PROSITE-ProRule" id="PRU00464"/>
    </source>
</evidence>
<dbReference type="GO" id="GO:0000166">
    <property type="term" value="F:nucleotide binding"/>
    <property type="evidence" value="ECO:0007669"/>
    <property type="project" value="UniProtKB-KW"/>
</dbReference>
<accession>I4EEH4</accession>
<gene>
    <name evidence="8" type="ORF">NITHO_1830018</name>
</gene>
<dbReference type="InterPro" id="IPR011146">
    <property type="entry name" value="HIT-like"/>
</dbReference>
<name>I4EEH4_9BACT</name>
<dbReference type="GO" id="GO:0016787">
    <property type="term" value="F:hydrolase activity"/>
    <property type="evidence" value="ECO:0007669"/>
    <property type="project" value="UniProtKB-KW"/>
</dbReference>
<evidence type="ECO:0000256" key="3">
    <source>
        <dbReference type="PIRSR" id="PIRSR639383-1"/>
    </source>
</evidence>
<protein>
    <submittedName>
        <fullName evidence="8">NUDIX hydrolase</fullName>
    </submittedName>
</protein>
<evidence type="ECO:0000313" key="9">
    <source>
        <dbReference type="Proteomes" id="UP000004221"/>
    </source>
</evidence>
<feature type="active site" description="Tele-AMP-histidine intermediate" evidence="3">
    <location>
        <position position="120"/>
    </location>
</feature>
<feature type="domain" description="Nudix hydrolase" evidence="7">
    <location>
        <begin position="170"/>
        <end position="292"/>
    </location>
</feature>
<evidence type="ECO:0000259" key="7">
    <source>
        <dbReference type="PROSITE" id="PS51462"/>
    </source>
</evidence>
<reference evidence="8 9" key="1">
    <citation type="journal article" date="2012" name="ISME J.">
        <title>Nitrification expanded: discovery, physiology and genomics of a nitrite-oxidizing bacterium from the phylum Chloroflexi.</title>
        <authorList>
            <person name="Sorokin D.Y."/>
            <person name="Lucker S."/>
            <person name="Vejmelkova D."/>
            <person name="Kostrikina N.A."/>
            <person name="Kleerebezem R."/>
            <person name="Rijpstra W.I."/>
            <person name="Damste J.S."/>
            <person name="Le Paslier D."/>
            <person name="Muyzer G."/>
            <person name="Wagner M."/>
            <person name="van Loosdrecht M.C."/>
            <person name="Daims H."/>
        </authorList>
    </citation>
    <scope>NUCLEOTIDE SEQUENCE [LARGE SCALE GENOMIC DNA]</scope>
    <source>
        <strain evidence="9">none</strain>
    </source>
</reference>
<dbReference type="Pfam" id="PF00293">
    <property type="entry name" value="NUDIX"/>
    <property type="match status" value="1"/>
</dbReference>
<dbReference type="Gene3D" id="3.30.428.10">
    <property type="entry name" value="HIT-like"/>
    <property type="match status" value="1"/>
</dbReference>
<dbReference type="Pfam" id="PF01230">
    <property type="entry name" value="HIT"/>
    <property type="match status" value="1"/>
</dbReference>
<dbReference type="PROSITE" id="PS00893">
    <property type="entry name" value="NUDIX_BOX"/>
    <property type="match status" value="1"/>
</dbReference>
<dbReference type="InterPro" id="IPR036265">
    <property type="entry name" value="HIT-like_sf"/>
</dbReference>
<keyword evidence="1" id="KW-0547">Nucleotide-binding</keyword>
<comment type="caution">
    <text evidence="8">The sequence shown here is derived from an EMBL/GenBank/DDBJ whole genome shotgun (WGS) entry which is preliminary data.</text>
</comment>
<evidence type="ECO:0000313" key="8">
    <source>
        <dbReference type="EMBL" id="CCF83086.1"/>
    </source>
</evidence>
<dbReference type="InterPro" id="IPR052908">
    <property type="entry name" value="AP-4-A_phosphorylase"/>
</dbReference>
<dbReference type="SUPFAM" id="SSF55811">
    <property type="entry name" value="Nudix"/>
    <property type="match status" value="1"/>
</dbReference>
<dbReference type="PANTHER" id="PTHR42997">
    <property type="entry name" value="HIT FAMILY HYDROLASE"/>
    <property type="match status" value="1"/>
</dbReference>